<gene>
    <name evidence="1" type="ORF">MAE02_70290</name>
</gene>
<proteinExistence type="predicted"/>
<evidence type="ECO:0000313" key="2">
    <source>
        <dbReference type="Proteomes" id="UP000321085"/>
    </source>
</evidence>
<sequence length="90" mass="10187">MVIEEPARVRPGRRQYAYNLFRNRLRLKLPCAVPAERPVPGFLGPEQWSFEQVLGRSEAALPGFRDRAASVGVRLNGFNLLQAPRPKGWS</sequence>
<protein>
    <submittedName>
        <fullName evidence="1">Uncharacterized protein</fullName>
    </submittedName>
</protein>
<dbReference type="AlphaFoldDB" id="A0A512C516"/>
<name>A0A512C516_9HYPH</name>
<comment type="caution">
    <text evidence="1">The sequence shown here is derived from an EMBL/GenBank/DDBJ whole genome shotgun (WGS) entry which is preliminary data.</text>
</comment>
<reference evidence="1 2" key="1">
    <citation type="submission" date="2019-07" db="EMBL/GenBank/DDBJ databases">
        <title>Whole genome shotgun sequence of Microvirga aerophila NBRC 106136.</title>
        <authorList>
            <person name="Hosoyama A."/>
            <person name="Uohara A."/>
            <person name="Ohji S."/>
            <person name="Ichikawa N."/>
        </authorList>
    </citation>
    <scope>NUCLEOTIDE SEQUENCE [LARGE SCALE GENOMIC DNA]</scope>
    <source>
        <strain evidence="1 2">NBRC 106136</strain>
    </source>
</reference>
<organism evidence="1 2">
    <name type="scientific">Microvirga aerophila</name>
    <dbReference type="NCBI Taxonomy" id="670291"/>
    <lineage>
        <taxon>Bacteria</taxon>
        <taxon>Pseudomonadati</taxon>
        <taxon>Pseudomonadota</taxon>
        <taxon>Alphaproteobacteria</taxon>
        <taxon>Hyphomicrobiales</taxon>
        <taxon>Methylobacteriaceae</taxon>
        <taxon>Microvirga</taxon>
    </lineage>
</organism>
<accession>A0A512C516</accession>
<keyword evidence="2" id="KW-1185">Reference proteome</keyword>
<dbReference type="Proteomes" id="UP000321085">
    <property type="component" value="Unassembled WGS sequence"/>
</dbReference>
<evidence type="ECO:0000313" key="1">
    <source>
        <dbReference type="EMBL" id="GEO19333.1"/>
    </source>
</evidence>
<dbReference type="EMBL" id="BJYU01000435">
    <property type="protein sequence ID" value="GEO19333.1"/>
    <property type="molecule type" value="Genomic_DNA"/>
</dbReference>